<dbReference type="AlphaFoldDB" id="A0A7W6EWW2"/>
<name>A0A7W6EWW2_9SPHN</name>
<sequence>MEALIAYSGRKFARPRYYANAHERDEVEIVPVPVTMHDARTAAATIDCEGFQLLRHASAVTDFADRDQVARVHMREIQDLVQAVTGADHVHVGAPGLLRFSEKSGKAGSLHNSMPARFAHVDISDRTARQFGDRGANGRPYLRCAAYNVWRAISPPPQDVPLAVCDARSIAPQDLIEADAVFDEAGKPEWSFEGLVVAHNPSHRWYYYPAMTIDEVIVFKTNDSDPGRAHHVPHVAFDLPDCPADAPPRISIEMRATAWWWA</sequence>
<proteinExistence type="predicted"/>
<keyword evidence="2" id="KW-1185">Reference proteome</keyword>
<organism evidence="1 2">
    <name type="scientific">Novosphingobium hassiacum</name>
    <dbReference type="NCBI Taxonomy" id="173676"/>
    <lineage>
        <taxon>Bacteria</taxon>
        <taxon>Pseudomonadati</taxon>
        <taxon>Pseudomonadota</taxon>
        <taxon>Alphaproteobacteria</taxon>
        <taxon>Sphingomonadales</taxon>
        <taxon>Sphingomonadaceae</taxon>
        <taxon>Novosphingobium</taxon>
    </lineage>
</organism>
<comment type="caution">
    <text evidence="1">The sequence shown here is derived from an EMBL/GenBank/DDBJ whole genome shotgun (WGS) entry which is preliminary data.</text>
</comment>
<reference evidence="1 2" key="1">
    <citation type="submission" date="2020-08" db="EMBL/GenBank/DDBJ databases">
        <title>Genomic Encyclopedia of Type Strains, Phase IV (KMG-IV): sequencing the most valuable type-strain genomes for metagenomic binning, comparative biology and taxonomic classification.</title>
        <authorList>
            <person name="Goeker M."/>
        </authorList>
    </citation>
    <scope>NUCLEOTIDE SEQUENCE [LARGE SCALE GENOMIC DNA]</scope>
    <source>
        <strain evidence="1 2">DSM 14552</strain>
    </source>
</reference>
<accession>A0A7W6EWW2</accession>
<evidence type="ECO:0008006" key="3">
    <source>
        <dbReference type="Google" id="ProtNLM"/>
    </source>
</evidence>
<protein>
    <recommendedName>
        <fullName evidence="3">Methyltransferase</fullName>
    </recommendedName>
</protein>
<dbReference type="GO" id="GO:0016491">
    <property type="term" value="F:oxidoreductase activity"/>
    <property type="evidence" value="ECO:0007669"/>
    <property type="project" value="InterPro"/>
</dbReference>
<dbReference type="PANTHER" id="PTHR34598">
    <property type="entry name" value="BLL6449 PROTEIN"/>
    <property type="match status" value="1"/>
</dbReference>
<evidence type="ECO:0000313" key="2">
    <source>
        <dbReference type="Proteomes" id="UP000562395"/>
    </source>
</evidence>
<evidence type="ECO:0000313" key="1">
    <source>
        <dbReference type="EMBL" id="MBB3861708.1"/>
    </source>
</evidence>
<dbReference type="RefSeq" id="WP_183614209.1">
    <property type="nucleotide sequence ID" value="NZ_JACICY010000007.1"/>
</dbReference>
<dbReference type="Proteomes" id="UP000562395">
    <property type="component" value="Unassembled WGS sequence"/>
</dbReference>
<dbReference type="NCBIfam" id="NF041278">
    <property type="entry name" value="CmcJ_NvfI_EfuI"/>
    <property type="match status" value="1"/>
</dbReference>
<dbReference type="InterPro" id="IPR044053">
    <property type="entry name" value="AsaB-like"/>
</dbReference>
<dbReference type="EMBL" id="JACICY010000007">
    <property type="protein sequence ID" value="MBB3861708.1"/>
    <property type="molecule type" value="Genomic_DNA"/>
</dbReference>
<dbReference type="PANTHER" id="PTHR34598:SF3">
    <property type="entry name" value="OXIDOREDUCTASE AN1597"/>
    <property type="match status" value="1"/>
</dbReference>
<gene>
    <name evidence="1" type="ORF">GGQ88_002996</name>
</gene>